<dbReference type="Gene3D" id="3.40.50.11720">
    <property type="entry name" value="3-Deoxy-D-manno-octulosonic-acid transferase, N-terminal domain"/>
    <property type="match status" value="1"/>
</dbReference>
<keyword evidence="10" id="KW-0448">Lipopolysaccharide biosynthesis</keyword>
<organism evidence="12 13">
    <name type="scientific">Pseudoalteromonas aurantia</name>
    <dbReference type="NCBI Taxonomy" id="43654"/>
    <lineage>
        <taxon>Bacteria</taxon>
        <taxon>Pseudomonadati</taxon>
        <taxon>Pseudomonadota</taxon>
        <taxon>Gammaproteobacteria</taxon>
        <taxon>Alteromonadales</taxon>
        <taxon>Pseudoalteromonadaceae</taxon>
        <taxon>Pseudoalteromonas</taxon>
    </lineage>
</organism>
<dbReference type="GO" id="GO:0009245">
    <property type="term" value="P:lipid A biosynthetic process"/>
    <property type="evidence" value="ECO:0007669"/>
    <property type="project" value="TreeGrafter"/>
</dbReference>
<sequence>MIRFLYSCLLYILSPLIVIYLYFFRGKKAPAYRQNFTERFAFSLINLPKNAIIFHCASVGEVLAAVPLISEYKARHKNDHIIITCNTPTGRQQVKNSFKNQVPVCYLPFDFWDCANRFIKTLSPKLFITLETELWLNIMTAAQKVACPTVVINARLSEKSLRGYQKVPRLAKALMGSINHIASHSHEDAERFICLGLPADKVTVTGSIKFDIHVDDTAQQQAEQLKSEFNTRPVWIAGSSHPIEHEKLLYAHKELLKIYPDTLLIIAPRHPEQFEPVADLLSQQGFTFTRRSEQVAPTKQVILADTLGELKMLYGSADIAYIGGSLIDRGGHNPLEAAAFNVGVITGPSIYNFAHIYPELFLHQGAICVEDQAELATLLISLLNDPHQLKKLGSSAKRCLNKNQGAIEKSLQVLKHNLIKETIS</sequence>
<dbReference type="AlphaFoldDB" id="A0A5S3V6D5"/>
<evidence type="ECO:0000256" key="10">
    <source>
        <dbReference type="RuleBase" id="RU365103"/>
    </source>
</evidence>
<dbReference type="InterPro" id="IPR038107">
    <property type="entry name" value="Glycos_transf_N_sf"/>
</dbReference>
<keyword evidence="10" id="KW-1003">Cell membrane</keyword>
<evidence type="ECO:0000259" key="11">
    <source>
        <dbReference type="Pfam" id="PF04413"/>
    </source>
</evidence>
<dbReference type="InterPro" id="IPR039901">
    <property type="entry name" value="Kdotransferase"/>
</dbReference>
<reference evidence="13" key="2">
    <citation type="submission" date="2019-06" db="EMBL/GenBank/DDBJ databases">
        <title>Co-occurence of chitin degradation, pigmentation and bioactivity in marine Pseudoalteromonas.</title>
        <authorList>
            <person name="Sonnenschein E.C."/>
            <person name="Bech P.K."/>
        </authorList>
    </citation>
    <scope>NUCLEOTIDE SEQUENCE [LARGE SCALE GENOMIC DNA]</scope>
    <source>
        <strain evidence="13">S3790</strain>
    </source>
</reference>
<dbReference type="EMBL" id="PNBX01000062">
    <property type="protein sequence ID" value="TMO67154.1"/>
    <property type="molecule type" value="Genomic_DNA"/>
</dbReference>
<name>A0A5S3V6D5_9GAMM</name>
<dbReference type="InterPro" id="IPR007507">
    <property type="entry name" value="Glycos_transf_N"/>
</dbReference>
<reference evidence="12 13" key="1">
    <citation type="submission" date="2018-01" db="EMBL/GenBank/DDBJ databases">
        <authorList>
            <person name="Paulsen S."/>
            <person name="Gram L.K."/>
        </authorList>
    </citation>
    <scope>NUCLEOTIDE SEQUENCE [LARGE SCALE GENOMIC DNA]</scope>
    <source>
        <strain evidence="12 13">S3790</strain>
    </source>
</reference>
<feature type="domain" description="3-deoxy-D-manno-octulosonic-acid transferase N-terminal" evidence="11">
    <location>
        <begin position="35"/>
        <end position="212"/>
    </location>
</feature>
<dbReference type="GO" id="GO:0043842">
    <property type="term" value="F:Kdo transferase activity"/>
    <property type="evidence" value="ECO:0007669"/>
    <property type="project" value="UniProtKB-EC"/>
</dbReference>
<dbReference type="SUPFAM" id="SSF53756">
    <property type="entry name" value="UDP-Glycosyltransferase/glycogen phosphorylase"/>
    <property type="match status" value="1"/>
</dbReference>
<dbReference type="OrthoDB" id="9789797at2"/>
<evidence type="ECO:0000256" key="2">
    <source>
        <dbReference type="ARBA" id="ARBA00006380"/>
    </source>
</evidence>
<feature type="site" description="Transition state stabilizer" evidence="9">
    <location>
        <position position="131"/>
    </location>
</feature>
<proteinExistence type="inferred from homology"/>
<evidence type="ECO:0000256" key="1">
    <source>
        <dbReference type="ARBA" id="ARBA00004713"/>
    </source>
</evidence>
<comment type="pathway">
    <text evidence="1 10">Bacterial outer membrane biogenesis; LPS core biosynthesis.</text>
</comment>
<dbReference type="Gene3D" id="3.40.50.2000">
    <property type="entry name" value="Glycogen Phosphorylase B"/>
    <property type="match status" value="1"/>
</dbReference>
<feature type="site" description="Transition state stabilizer" evidence="9">
    <location>
        <position position="209"/>
    </location>
</feature>
<dbReference type="PANTHER" id="PTHR42755">
    <property type="entry name" value="3-DEOXY-MANNO-OCTULOSONATE CYTIDYLYLTRANSFERASE"/>
    <property type="match status" value="1"/>
</dbReference>
<dbReference type="UniPathway" id="UPA00958"/>
<comment type="subcellular location">
    <subcellularLocation>
        <location evidence="10">Cell membrane</location>
    </subcellularLocation>
</comment>
<evidence type="ECO:0000256" key="9">
    <source>
        <dbReference type="PIRSR" id="PIRSR639901-2"/>
    </source>
</evidence>
<dbReference type="NCBIfam" id="NF004388">
    <property type="entry name" value="PRK05749.1-4"/>
    <property type="match status" value="1"/>
</dbReference>
<dbReference type="Proteomes" id="UP000307217">
    <property type="component" value="Unassembled WGS sequence"/>
</dbReference>
<evidence type="ECO:0000256" key="6">
    <source>
        <dbReference type="ARBA" id="ARBA00031445"/>
    </source>
</evidence>
<dbReference type="GO" id="GO:0009244">
    <property type="term" value="P:lipopolysaccharide core region biosynthetic process"/>
    <property type="evidence" value="ECO:0007669"/>
    <property type="project" value="UniProtKB-UniRule"/>
</dbReference>
<evidence type="ECO:0000256" key="3">
    <source>
        <dbReference type="ARBA" id="ARBA00012621"/>
    </source>
</evidence>
<dbReference type="EC" id="2.4.99.12" evidence="3 10"/>
<dbReference type="GO" id="GO:0005886">
    <property type="term" value="C:plasma membrane"/>
    <property type="evidence" value="ECO:0007669"/>
    <property type="project" value="UniProtKB-SubCell"/>
</dbReference>
<keyword evidence="10" id="KW-1133">Transmembrane helix</keyword>
<dbReference type="Pfam" id="PF04413">
    <property type="entry name" value="Glycos_transf_N"/>
    <property type="match status" value="1"/>
</dbReference>
<gene>
    <name evidence="12" type="ORF">CWC19_14450</name>
</gene>
<keyword evidence="10" id="KW-0812">Transmembrane</keyword>
<feature type="active site" description="Proton acceptor" evidence="8">
    <location>
        <position position="61"/>
    </location>
</feature>
<keyword evidence="10" id="KW-0472">Membrane</keyword>
<evidence type="ECO:0000313" key="12">
    <source>
        <dbReference type="EMBL" id="TMO67154.1"/>
    </source>
</evidence>
<comment type="catalytic activity">
    <reaction evidence="7 10">
        <text>lipid IVA (E. coli) + CMP-3-deoxy-beta-D-manno-octulosonate = alpha-Kdo-(2-&gt;6)-lipid IVA (E. coli) + CMP + H(+)</text>
        <dbReference type="Rhea" id="RHEA:28066"/>
        <dbReference type="ChEBI" id="CHEBI:15378"/>
        <dbReference type="ChEBI" id="CHEBI:58603"/>
        <dbReference type="ChEBI" id="CHEBI:60364"/>
        <dbReference type="ChEBI" id="CHEBI:60377"/>
        <dbReference type="ChEBI" id="CHEBI:85987"/>
        <dbReference type="EC" id="2.4.99.12"/>
    </reaction>
</comment>
<comment type="function">
    <text evidence="10">Involved in lipopolysaccharide (LPS) biosynthesis. Catalyzes the transfer of 3-deoxy-D-manno-octulosonate (Kdo) residue(s) from CMP-Kdo to lipid IV(A), the tetraacyldisaccharide-1,4'-bisphosphate precursor of lipid A.</text>
</comment>
<dbReference type="RefSeq" id="WP_138592524.1">
    <property type="nucleotide sequence ID" value="NZ_PNBX01000062.1"/>
</dbReference>
<comment type="similarity">
    <text evidence="2">Belongs to the glycosyltransferase group 1 family. Glycosyltransferase 30 subfamily.</text>
</comment>
<evidence type="ECO:0000256" key="8">
    <source>
        <dbReference type="PIRSR" id="PIRSR639901-1"/>
    </source>
</evidence>
<keyword evidence="5 10" id="KW-0808">Transferase</keyword>
<comment type="caution">
    <text evidence="12">The sequence shown here is derived from an EMBL/GenBank/DDBJ whole genome shotgun (WGS) entry which is preliminary data.</text>
</comment>
<evidence type="ECO:0000313" key="13">
    <source>
        <dbReference type="Proteomes" id="UP000307217"/>
    </source>
</evidence>
<feature type="transmembrane region" description="Helical" evidence="10">
    <location>
        <begin position="6"/>
        <end position="24"/>
    </location>
</feature>
<evidence type="ECO:0000256" key="7">
    <source>
        <dbReference type="ARBA" id="ARBA00049183"/>
    </source>
</evidence>
<evidence type="ECO:0000256" key="4">
    <source>
        <dbReference type="ARBA" id="ARBA00019077"/>
    </source>
</evidence>
<protein>
    <recommendedName>
        <fullName evidence="4 10">3-deoxy-D-manno-octulosonic acid transferase</fullName>
        <shortName evidence="10">Kdo transferase</shortName>
        <ecNumber evidence="3 10">2.4.99.12</ecNumber>
    </recommendedName>
    <alternativeName>
        <fullName evidence="6 10">Lipid IV(A) 3-deoxy-D-manno-octulosonic acid transferase</fullName>
    </alternativeName>
</protein>
<dbReference type="PANTHER" id="PTHR42755:SF1">
    <property type="entry name" value="3-DEOXY-D-MANNO-OCTULOSONIC ACID TRANSFERASE, MITOCHONDRIAL-RELATED"/>
    <property type="match status" value="1"/>
</dbReference>
<accession>A0A5S3V6D5</accession>
<evidence type="ECO:0000256" key="5">
    <source>
        <dbReference type="ARBA" id="ARBA00022679"/>
    </source>
</evidence>
<dbReference type="FunFam" id="3.40.50.2000:FF:000032">
    <property type="entry name" value="3-deoxy-D-manno-octulosonic acid transferase"/>
    <property type="match status" value="1"/>
</dbReference>